<dbReference type="KEGG" id="aaut:ACETAC_04980"/>
<evidence type="ECO:0000313" key="5">
    <source>
        <dbReference type="EMBL" id="QSZ28204.1"/>
    </source>
</evidence>
<evidence type="ECO:0000259" key="4">
    <source>
        <dbReference type="PROSITE" id="PS50043"/>
    </source>
</evidence>
<dbReference type="PROSITE" id="PS50043">
    <property type="entry name" value="HTH_LUXR_2"/>
    <property type="match status" value="1"/>
</dbReference>
<evidence type="ECO:0000256" key="2">
    <source>
        <dbReference type="ARBA" id="ARBA00023125"/>
    </source>
</evidence>
<evidence type="ECO:0000313" key="6">
    <source>
        <dbReference type="Proteomes" id="UP000671913"/>
    </source>
</evidence>
<protein>
    <submittedName>
        <fullName evidence="5">Helix-turn-helix transcriptional regulator</fullName>
    </submittedName>
</protein>
<dbReference type="InterPro" id="IPR016032">
    <property type="entry name" value="Sig_transdc_resp-reg_C-effctor"/>
</dbReference>
<keyword evidence="3" id="KW-0804">Transcription</keyword>
<proteinExistence type="predicted"/>
<dbReference type="PANTHER" id="PTHR44688:SF16">
    <property type="entry name" value="DNA-BINDING TRANSCRIPTIONAL ACTIVATOR DEVR_DOSR"/>
    <property type="match status" value="1"/>
</dbReference>
<dbReference type="EMBL" id="CP060096">
    <property type="protein sequence ID" value="QSZ28204.1"/>
    <property type="molecule type" value="Genomic_DNA"/>
</dbReference>
<keyword evidence="2" id="KW-0238">DNA-binding</keyword>
<organism evidence="5 6">
    <name type="scientific">Aceticella autotrophica</name>
    <dbReference type="NCBI Taxonomy" id="2755338"/>
    <lineage>
        <taxon>Bacteria</taxon>
        <taxon>Bacillati</taxon>
        <taxon>Bacillota</taxon>
        <taxon>Clostridia</taxon>
        <taxon>Thermoanaerobacterales</taxon>
        <taxon>Thermoanaerobacteraceae</taxon>
        <taxon>Aceticella</taxon>
    </lineage>
</organism>
<feature type="domain" description="HTH luxR-type" evidence="4">
    <location>
        <begin position="29"/>
        <end position="94"/>
    </location>
</feature>
<dbReference type="AlphaFoldDB" id="A0A975AXA9"/>
<dbReference type="Proteomes" id="UP000671913">
    <property type="component" value="Chromosome"/>
</dbReference>
<evidence type="ECO:0000256" key="3">
    <source>
        <dbReference type="ARBA" id="ARBA00023163"/>
    </source>
</evidence>
<sequence>MVNEMTIVLELLADKIANKYKTNIKEQELNNGNIKLTDNQIEILLMLAKGYKELTISIELEVKPVTVKYRKRKIIEKLCVTSIQEAVAKAVKLNLIDIK</sequence>
<dbReference type="InterPro" id="IPR000792">
    <property type="entry name" value="Tscrpt_reg_LuxR_C"/>
</dbReference>
<dbReference type="SMART" id="SM00421">
    <property type="entry name" value="HTH_LUXR"/>
    <property type="match status" value="1"/>
</dbReference>
<keyword evidence="6" id="KW-1185">Reference proteome</keyword>
<dbReference type="Pfam" id="PF00196">
    <property type="entry name" value="GerE"/>
    <property type="match status" value="1"/>
</dbReference>
<dbReference type="Gene3D" id="1.10.10.10">
    <property type="entry name" value="Winged helix-like DNA-binding domain superfamily/Winged helix DNA-binding domain"/>
    <property type="match status" value="1"/>
</dbReference>
<evidence type="ECO:0000256" key="1">
    <source>
        <dbReference type="ARBA" id="ARBA00023015"/>
    </source>
</evidence>
<dbReference type="RefSeq" id="WP_284680945.1">
    <property type="nucleotide sequence ID" value="NZ_CP060096.1"/>
</dbReference>
<keyword evidence="1" id="KW-0805">Transcription regulation</keyword>
<dbReference type="SUPFAM" id="SSF46894">
    <property type="entry name" value="C-terminal effector domain of the bipartite response regulators"/>
    <property type="match status" value="1"/>
</dbReference>
<name>A0A975AXA9_9THEO</name>
<dbReference type="InterPro" id="IPR036388">
    <property type="entry name" value="WH-like_DNA-bd_sf"/>
</dbReference>
<gene>
    <name evidence="5" type="ORF">ACETAC_04980</name>
</gene>
<dbReference type="GO" id="GO:0003677">
    <property type="term" value="F:DNA binding"/>
    <property type="evidence" value="ECO:0007669"/>
    <property type="project" value="UniProtKB-KW"/>
</dbReference>
<dbReference type="PRINTS" id="PR00038">
    <property type="entry name" value="HTHLUXR"/>
</dbReference>
<accession>A0A975AXA9</accession>
<dbReference type="GO" id="GO:0006355">
    <property type="term" value="P:regulation of DNA-templated transcription"/>
    <property type="evidence" value="ECO:0007669"/>
    <property type="project" value="InterPro"/>
</dbReference>
<dbReference type="PANTHER" id="PTHR44688">
    <property type="entry name" value="DNA-BINDING TRANSCRIPTIONAL ACTIVATOR DEVR_DOSR"/>
    <property type="match status" value="1"/>
</dbReference>
<reference evidence="5" key="1">
    <citation type="submission" date="2020-08" db="EMBL/GenBank/DDBJ databases">
        <title>Genomic insights into the carbon and energy metabolism of the first obligate autotrophic acetogenic bacterium Aceticella autotrophica gen. nov., sp. nov.</title>
        <authorList>
            <person name="Toshchakov S.V."/>
            <person name="Elcheninov A.G."/>
            <person name="Kublanov I.V."/>
            <person name="Frolov E.N."/>
            <person name="Lebedinsky A.V."/>
        </authorList>
    </citation>
    <scope>NUCLEOTIDE SEQUENCE</scope>
    <source>
        <strain evidence="5">3443-3Ac</strain>
    </source>
</reference>